<keyword evidence="6" id="KW-1185">Reference proteome</keyword>
<comment type="similarity">
    <text evidence="1">Belongs to the 'phage' integrase family.</text>
</comment>
<evidence type="ECO:0000259" key="4">
    <source>
        <dbReference type="PROSITE" id="PS51898"/>
    </source>
</evidence>
<dbReference type="Proteomes" id="UP000461730">
    <property type="component" value="Unassembled WGS sequence"/>
</dbReference>
<comment type="caution">
    <text evidence="5">The sequence shown here is derived from an EMBL/GenBank/DDBJ whole genome shotgun (WGS) entry which is preliminary data.</text>
</comment>
<name>A0A7K1UDB4_9BACT</name>
<evidence type="ECO:0000313" key="6">
    <source>
        <dbReference type="Proteomes" id="UP000461730"/>
    </source>
</evidence>
<reference evidence="5 6" key="1">
    <citation type="submission" date="2019-12" db="EMBL/GenBank/DDBJ databases">
        <title>Chitinophaga sp. strain ysch24 (GDMCC 1.1355), whole genome shotgun sequence.</title>
        <authorList>
            <person name="Zhang X."/>
        </authorList>
    </citation>
    <scope>NUCLEOTIDE SEQUENCE [LARGE SCALE GENOMIC DNA]</scope>
    <source>
        <strain evidence="6">ysch24</strain>
    </source>
</reference>
<dbReference type="PANTHER" id="PTHR30349">
    <property type="entry name" value="PHAGE INTEGRASE-RELATED"/>
    <property type="match status" value="1"/>
</dbReference>
<dbReference type="GO" id="GO:0006310">
    <property type="term" value="P:DNA recombination"/>
    <property type="evidence" value="ECO:0007669"/>
    <property type="project" value="UniProtKB-KW"/>
</dbReference>
<dbReference type="Pfam" id="PF13102">
    <property type="entry name" value="Phage_int_SAM_5"/>
    <property type="match status" value="1"/>
</dbReference>
<keyword evidence="3" id="KW-0233">DNA recombination</keyword>
<dbReference type="PROSITE" id="PS51898">
    <property type="entry name" value="TYR_RECOMBINASE"/>
    <property type="match status" value="1"/>
</dbReference>
<dbReference type="InterPro" id="IPR013762">
    <property type="entry name" value="Integrase-like_cat_sf"/>
</dbReference>
<feature type="domain" description="Tyr recombinase" evidence="4">
    <location>
        <begin position="215"/>
        <end position="396"/>
    </location>
</feature>
<evidence type="ECO:0000256" key="2">
    <source>
        <dbReference type="ARBA" id="ARBA00023125"/>
    </source>
</evidence>
<gene>
    <name evidence="5" type="ORF">GO493_29180</name>
</gene>
<dbReference type="InterPro" id="IPR011010">
    <property type="entry name" value="DNA_brk_join_enz"/>
</dbReference>
<dbReference type="AlphaFoldDB" id="A0A7K1UDB4"/>
<evidence type="ECO:0000256" key="1">
    <source>
        <dbReference type="ARBA" id="ARBA00008857"/>
    </source>
</evidence>
<dbReference type="PANTHER" id="PTHR30349:SF64">
    <property type="entry name" value="PROPHAGE INTEGRASE INTD-RELATED"/>
    <property type="match status" value="1"/>
</dbReference>
<dbReference type="RefSeq" id="WP_157309781.1">
    <property type="nucleotide sequence ID" value="NZ_WRXN01000024.1"/>
</dbReference>
<dbReference type="GO" id="GO:0003677">
    <property type="term" value="F:DNA binding"/>
    <property type="evidence" value="ECO:0007669"/>
    <property type="project" value="UniProtKB-KW"/>
</dbReference>
<accession>A0A7K1UDB4</accession>
<dbReference type="Gene3D" id="1.10.150.130">
    <property type="match status" value="1"/>
</dbReference>
<dbReference type="InterPro" id="IPR050090">
    <property type="entry name" value="Tyrosine_recombinase_XerCD"/>
</dbReference>
<sequence>MEIPDFRPVHNWRNHINQNGRYKIHIRIRIGKSCRYHDVKLPQKVTVDEWSGKENAWVKPGHPYHFEINNAIDNTLTLLRELNKRYYTAKRQLTFAIIFKELQKEACSSILNTYFHQIVIDPPEALQPATIGRYKSALIALNKFRHELFFYDLDEKLFLELCKFMKREMNLKASTIFGYFNAYRKVIHWAQLDGYISPLQEDAIFSNIHISRGKPLKDHLDVNEIKAWKEFTFNDAHQNLVKVRDMFLLQVYTGFYYSDLKALQKSELHKDQEYGYYIYRGRFKNGNLAIVPLWKFPYAIALIKKYYSLHPSDPYLLDRDAFMEDHVYNRQLKEIASLLQWRRNVRNKLARQTNSQLYIRYGANIPVLSRMLGHQKQETTSEYFEVSLADVIEGTRSINFEQLGIC</sequence>
<dbReference type="InterPro" id="IPR002104">
    <property type="entry name" value="Integrase_catalytic"/>
</dbReference>
<proteinExistence type="inferred from homology"/>
<dbReference type="GO" id="GO:0015074">
    <property type="term" value="P:DNA integration"/>
    <property type="evidence" value="ECO:0007669"/>
    <property type="project" value="InterPro"/>
</dbReference>
<dbReference type="Pfam" id="PF00589">
    <property type="entry name" value="Phage_integrase"/>
    <property type="match status" value="1"/>
</dbReference>
<dbReference type="InterPro" id="IPR010998">
    <property type="entry name" value="Integrase_recombinase_N"/>
</dbReference>
<evidence type="ECO:0000256" key="3">
    <source>
        <dbReference type="ARBA" id="ARBA00023172"/>
    </source>
</evidence>
<dbReference type="SUPFAM" id="SSF56349">
    <property type="entry name" value="DNA breaking-rejoining enzymes"/>
    <property type="match status" value="1"/>
</dbReference>
<dbReference type="Gene3D" id="1.10.443.10">
    <property type="entry name" value="Intergrase catalytic core"/>
    <property type="match status" value="1"/>
</dbReference>
<keyword evidence="2" id="KW-0238">DNA-binding</keyword>
<evidence type="ECO:0000313" key="5">
    <source>
        <dbReference type="EMBL" id="MVT12362.1"/>
    </source>
</evidence>
<protein>
    <submittedName>
        <fullName evidence="5">Tyrosine-type recombinase/integrase</fullName>
    </submittedName>
</protein>
<dbReference type="EMBL" id="WRXN01000024">
    <property type="protein sequence ID" value="MVT12362.1"/>
    <property type="molecule type" value="Genomic_DNA"/>
</dbReference>
<organism evidence="5 6">
    <name type="scientific">Chitinophaga tropicalis</name>
    <dbReference type="NCBI Taxonomy" id="2683588"/>
    <lineage>
        <taxon>Bacteria</taxon>
        <taxon>Pseudomonadati</taxon>
        <taxon>Bacteroidota</taxon>
        <taxon>Chitinophagia</taxon>
        <taxon>Chitinophagales</taxon>
        <taxon>Chitinophagaceae</taxon>
        <taxon>Chitinophaga</taxon>
    </lineage>
</organism>
<dbReference type="InterPro" id="IPR025269">
    <property type="entry name" value="SAM-like_dom"/>
</dbReference>